<proteinExistence type="predicted"/>
<evidence type="ECO:0000313" key="3">
    <source>
        <dbReference type="Proteomes" id="UP000249061"/>
    </source>
</evidence>
<protein>
    <submittedName>
        <fullName evidence="2">Uncharacterized protein</fullName>
    </submittedName>
</protein>
<sequence length="265" mass="28333">MHPIIARFLDLPQAIAALEKLETETTLDSEESALIAAAANHPKSRAAVLKARGSKNVTSEAQQHLIILATHAATSRIAVDPILGPRVTSARAALLKEGASEEEADALIAQAVLEEAFGYAEDPDEFDGKYVGETLESLSHLAAVTQDTVDAWLEAFAKEGSAENRALRLSVAEAVLESAWSDGPQPITPEHIDEALERLGDLVAANEFEKATATVEQFLAFLFGKHVIGRERQARLTQIVKTAGSNGADPFEGEEQDGDDEAADE</sequence>
<dbReference type="AlphaFoldDB" id="A0A2W5TW55"/>
<dbReference type="EMBL" id="QFQP01000003">
    <property type="protein sequence ID" value="PZR16626.1"/>
    <property type="molecule type" value="Genomic_DNA"/>
</dbReference>
<gene>
    <name evidence="2" type="ORF">DI536_05560</name>
</gene>
<feature type="compositionally biased region" description="Acidic residues" evidence="1">
    <location>
        <begin position="251"/>
        <end position="265"/>
    </location>
</feature>
<accession>A0A2W5TW55</accession>
<comment type="caution">
    <text evidence="2">The sequence shown here is derived from an EMBL/GenBank/DDBJ whole genome shotgun (WGS) entry which is preliminary data.</text>
</comment>
<dbReference type="Proteomes" id="UP000249061">
    <property type="component" value="Unassembled WGS sequence"/>
</dbReference>
<feature type="region of interest" description="Disordered" evidence="1">
    <location>
        <begin position="242"/>
        <end position="265"/>
    </location>
</feature>
<evidence type="ECO:0000313" key="2">
    <source>
        <dbReference type="EMBL" id="PZR16626.1"/>
    </source>
</evidence>
<name>A0A2W5TW55_9BACT</name>
<organism evidence="2 3">
    <name type="scientific">Archangium gephyra</name>
    <dbReference type="NCBI Taxonomy" id="48"/>
    <lineage>
        <taxon>Bacteria</taxon>
        <taxon>Pseudomonadati</taxon>
        <taxon>Myxococcota</taxon>
        <taxon>Myxococcia</taxon>
        <taxon>Myxococcales</taxon>
        <taxon>Cystobacterineae</taxon>
        <taxon>Archangiaceae</taxon>
        <taxon>Archangium</taxon>
    </lineage>
</organism>
<reference evidence="2 3" key="1">
    <citation type="submission" date="2017-08" db="EMBL/GenBank/DDBJ databases">
        <title>Infants hospitalized years apart are colonized by the same room-sourced microbial strains.</title>
        <authorList>
            <person name="Brooks B."/>
            <person name="Olm M.R."/>
            <person name="Firek B.A."/>
            <person name="Baker R."/>
            <person name="Thomas B.C."/>
            <person name="Morowitz M.J."/>
            <person name="Banfield J.F."/>
        </authorList>
    </citation>
    <scope>NUCLEOTIDE SEQUENCE [LARGE SCALE GENOMIC DNA]</scope>
    <source>
        <strain evidence="2">S2_003_000_R2_14</strain>
    </source>
</reference>
<evidence type="ECO:0000256" key="1">
    <source>
        <dbReference type="SAM" id="MobiDB-lite"/>
    </source>
</evidence>